<evidence type="ECO:0000259" key="1">
    <source>
        <dbReference type="Pfam" id="PF08818"/>
    </source>
</evidence>
<proteinExistence type="predicted"/>
<organism evidence="2 3">
    <name type="scientific">Bowmanella dokdonensis</name>
    <dbReference type="NCBI Taxonomy" id="751969"/>
    <lineage>
        <taxon>Bacteria</taxon>
        <taxon>Pseudomonadati</taxon>
        <taxon>Pseudomonadota</taxon>
        <taxon>Gammaproteobacteria</taxon>
        <taxon>Alteromonadales</taxon>
        <taxon>Alteromonadaceae</taxon>
        <taxon>Bowmanella</taxon>
    </lineage>
</organism>
<dbReference type="RefSeq" id="WP_206573262.1">
    <property type="nucleotide sequence ID" value="NZ_JAFKCV010000003.1"/>
</dbReference>
<protein>
    <submittedName>
        <fullName evidence="2">DUF1801 domain-containing protein</fullName>
    </submittedName>
</protein>
<dbReference type="Pfam" id="PF08818">
    <property type="entry name" value="DUF1801"/>
    <property type="match status" value="1"/>
</dbReference>
<feature type="domain" description="YdhG-like" evidence="1">
    <location>
        <begin position="28"/>
        <end position="130"/>
    </location>
</feature>
<accession>A0A939DMV9</accession>
<comment type="caution">
    <text evidence="2">The sequence shown here is derived from an EMBL/GenBank/DDBJ whole genome shotgun (WGS) entry which is preliminary data.</text>
</comment>
<dbReference type="EMBL" id="JAFKCV010000003">
    <property type="protein sequence ID" value="MBN7825162.1"/>
    <property type="molecule type" value="Genomic_DNA"/>
</dbReference>
<name>A0A939DMV9_9ALTE</name>
<evidence type="ECO:0000313" key="3">
    <source>
        <dbReference type="Proteomes" id="UP000664654"/>
    </source>
</evidence>
<dbReference type="Proteomes" id="UP000664654">
    <property type="component" value="Unassembled WGS sequence"/>
</dbReference>
<sequence>MQAKNKNQATDADVPTFIEALEDPQQKQDSLALLTMMEEITAEPARMWGPGIIGFGRYHYRYESGREGDFMRVGFSPRKGKLALYIIPGFEPFSAILQKLGKHSTGKSCLYIKSLSAVDQQALKELLHASVLEMERRYPRQ</sequence>
<evidence type="ECO:0000313" key="2">
    <source>
        <dbReference type="EMBL" id="MBN7825162.1"/>
    </source>
</evidence>
<dbReference type="AlphaFoldDB" id="A0A939DMV9"/>
<reference evidence="2" key="1">
    <citation type="submission" date="2021-03" db="EMBL/GenBank/DDBJ databases">
        <title>novel species isolated from a fishpond in China.</title>
        <authorList>
            <person name="Lu H."/>
            <person name="Cai Z."/>
        </authorList>
    </citation>
    <scope>NUCLEOTIDE SEQUENCE</scope>
    <source>
        <strain evidence="2">JCM 30855</strain>
    </source>
</reference>
<dbReference type="InterPro" id="IPR014922">
    <property type="entry name" value="YdhG-like"/>
</dbReference>
<gene>
    <name evidence="2" type="ORF">J0A66_08025</name>
</gene>
<keyword evidence="3" id="KW-1185">Reference proteome</keyword>